<feature type="domain" description="F-box" evidence="2">
    <location>
        <begin position="1"/>
        <end position="43"/>
    </location>
</feature>
<evidence type="ECO:0000313" key="4">
    <source>
        <dbReference type="Proteomes" id="UP000236316"/>
    </source>
</evidence>
<keyword evidence="1" id="KW-0175">Coiled coil</keyword>
<dbReference type="GeneID" id="35382378"/>
<evidence type="ECO:0000313" key="3">
    <source>
        <dbReference type="EMBL" id="SNW62479.1"/>
    </source>
</evidence>
<dbReference type="EMBL" id="LT906555">
    <property type="protein sequence ID" value="SNW62479.1"/>
    <property type="molecule type" value="Genomic_DNA"/>
</dbReference>
<dbReference type="InterPro" id="IPR001810">
    <property type="entry name" value="F-box_dom"/>
</dbReference>
<sequence length="292" mass="34975">MNSLPKDITNEIGKYLHVNDMITLYKINPDDNILKNYNYWKNCINDGLWFSNGIFNIEIPRNIDTMTYLKGLMNTTSDKYTWYSTYEISLNYKDYIPKPNYIFNLLRSLYVTPRNVISNISTDNMYYKIEGRTLKLYHKLSSTNYYTVGQTCKYLDILMKERIENMENIDYGVYDSIERLQYKLSNKKKELLSISEDNRDEIMESIDILEERIQIEKDKLNMNEDDKRTYELQYYGDNINMTLIHAKWILSKDNSIVSSFNSIRDQIISTEINDNIIWYTMKNNIRVYTFMD</sequence>
<dbReference type="RefSeq" id="YP_009448781.1">
    <property type="nucleotide sequence ID" value="NC_036594.1"/>
</dbReference>
<dbReference type="KEGG" id="vg:35382378"/>
<feature type="coiled-coil region" evidence="1">
    <location>
        <begin position="192"/>
        <end position="226"/>
    </location>
</feature>
<evidence type="ECO:0000259" key="2">
    <source>
        <dbReference type="PROSITE" id="PS50181"/>
    </source>
</evidence>
<reference evidence="3" key="1">
    <citation type="submission" date="2017-08" db="EMBL/GenBank/DDBJ databases">
        <authorList>
            <consortium name="Urmite Genomes"/>
        </authorList>
    </citation>
    <scope>NUCLEOTIDE SEQUENCE [LARGE SCALE GENOMIC DNA]</scope>
    <source>
        <strain evidence="3">IHUMI-LCC2</strain>
    </source>
</reference>
<keyword evidence="4" id="KW-1185">Reference proteome</keyword>
<name>A0A2I2L4U4_9VIRU</name>
<protein>
    <submittedName>
        <fullName evidence="3">F-box domain-containing protein</fullName>
    </submittedName>
</protein>
<dbReference type="PROSITE" id="PS50181">
    <property type="entry name" value="FBOX"/>
    <property type="match status" value="1"/>
</dbReference>
<gene>
    <name evidence="3" type="ORF">ORPV_575</name>
</gene>
<proteinExistence type="predicted"/>
<dbReference type="Proteomes" id="UP000236316">
    <property type="component" value="Segment"/>
</dbReference>
<evidence type="ECO:0000256" key="1">
    <source>
        <dbReference type="SAM" id="Coils"/>
    </source>
</evidence>
<organism evidence="3">
    <name type="scientific">Orpheovirus IHUMI-LCC2</name>
    <dbReference type="NCBI Taxonomy" id="2023057"/>
    <lineage>
        <taxon>Viruses</taxon>
        <taxon>Varidnaviria</taxon>
        <taxon>Bamfordvirae</taxon>
        <taxon>Nucleocytoviricota</taxon>
        <taxon>Megaviricetes</taxon>
        <taxon>Pimascovirales</taxon>
        <taxon>Ocovirineae</taxon>
        <taxon>Orpheoviridae</taxon>
        <taxon>Alphaorpheovirus</taxon>
        <taxon>Alphaorpheovirus massiliense</taxon>
    </lineage>
</organism>
<accession>A0A2I2L4U4</accession>